<dbReference type="InterPro" id="IPR019307">
    <property type="entry name" value="RNA-bd_AU-1/RNase_E/G"/>
</dbReference>
<gene>
    <name evidence="11" type="ORF">LUZ62_028266</name>
</gene>
<dbReference type="GO" id="GO:0046872">
    <property type="term" value="F:metal ion binding"/>
    <property type="evidence" value="ECO:0007669"/>
    <property type="project" value="UniProtKB-KW"/>
</dbReference>
<dbReference type="FunFam" id="2.60.40.10:FF:001568">
    <property type="entry name" value="Ribonuclease E/G-like protein, chloroplastic"/>
    <property type="match status" value="1"/>
</dbReference>
<evidence type="ECO:0000313" key="12">
    <source>
        <dbReference type="Proteomes" id="UP001140206"/>
    </source>
</evidence>
<dbReference type="GO" id="GO:0016787">
    <property type="term" value="F:hydrolase activity"/>
    <property type="evidence" value="ECO:0007669"/>
    <property type="project" value="UniProtKB-KW"/>
</dbReference>
<comment type="caution">
    <text evidence="11">The sequence shown here is derived from an EMBL/GenBank/DDBJ whole genome shotgun (WGS) entry which is preliminary data.</text>
</comment>
<protein>
    <submittedName>
        <fullName evidence="11">Ribonuclease E/G-like protein</fullName>
    </submittedName>
</protein>
<feature type="domain" description="CBM20" evidence="10">
    <location>
        <begin position="97"/>
        <end position="204"/>
    </location>
</feature>
<keyword evidence="4" id="KW-0479">Metal-binding</keyword>
<evidence type="ECO:0000256" key="5">
    <source>
        <dbReference type="ARBA" id="ARBA00022759"/>
    </source>
</evidence>
<dbReference type="SMART" id="SM01065">
    <property type="entry name" value="CBM_2"/>
    <property type="match status" value="1"/>
</dbReference>
<organism evidence="11 12">
    <name type="scientific">Rhynchospora pubera</name>
    <dbReference type="NCBI Taxonomy" id="906938"/>
    <lineage>
        <taxon>Eukaryota</taxon>
        <taxon>Viridiplantae</taxon>
        <taxon>Streptophyta</taxon>
        <taxon>Embryophyta</taxon>
        <taxon>Tracheophyta</taxon>
        <taxon>Spermatophyta</taxon>
        <taxon>Magnoliopsida</taxon>
        <taxon>Liliopsida</taxon>
        <taxon>Poales</taxon>
        <taxon>Cyperaceae</taxon>
        <taxon>Cyperoideae</taxon>
        <taxon>Rhynchosporeae</taxon>
        <taxon>Rhynchospora</taxon>
    </lineage>
</organism>
<evidence type="ECO:0000256" key="8">
    <source>
        <dbReference type="ARBA" id="ARBA00022884"/>
    </source>
</evidence>
<keyword evidence="6" id="KW-0378">Hydrolase</keyword>
<dbReference type="PROSITE" id="PS51166">
    <property type="entry name" value="CBM20"/>
    <property type="match status" value="1"/>
</dbReference>
<dbReference type="InterPro" id="IPR002044">
    <property type="entry name" value="CBM20"/>
</dbReference>
<evidence type="ECO:0000256" key="7">
    <source>
        <dbReference type="ARBA" id="ARBA00022842"/>
    </source>
</evidence>
<evidence type="ECO:0000256" key="6">
    <source>
        <dbReference type="ARBA" id="ARBA00022801"/>
    </source>
</evidence>
<proteinExistence type="inferred from homology"/>
<dbReference type="Pfam" id="PF10150">
    <property type="entry name" value="RNase_E_G"/>
    <property type="match status" value="1"/>
</dbReference>
<evidence type="ECO:0000259" key="10">
    <source>
        <dbReference type="PROSITE" id="PS51166"/>
    </source>
</evidence>
<dbReference type="SUPFAM" id="SSF50249">
    <property type="entry name" value="Nucleic acid-binding proteins"/>
    <property type="match status" value="1"/>
</dbReference>
<dbReference type="PANTHER" id="PTHR30001:SF1">
    <property type="entry name" value="RIBONUCLEASE E_G-LIKE PROTEIN, CHLOROPLASTIC"/>
    <property type="match status" value="1"/>
</dbReference>
<comment type="similarity">
    <text evidence="2">Belongs to the RNase E/G family.</text>
</comment>
<dbReference type="Pfam" id="PF00686">
    <property type="entry name" value="CBM_20"/>
    <property type="match status" value="1"/>
</dbReference>
<dbReference type="Gene3D" id="2.60.40.10">
    <property type="entry name" value="Immunoglobulins"/>
    <property type="match status" value="1"/>
</dbReference>
<reference evidence="11" key="1">
    <citation type="submission" date="2022-08" db="EMBL/GenBank/DDBJ databases">
        <authorList>
            <person name="Marques A."/>
        </authorList>
    </citation>
    <scope>NUCLEOTIDE SEQUENCE</scope>
    <source>
        <strain evidence="11">RhyPub2mFocal</strain>
        <tissue evidence="11">Leaves</tissue>
    </source>
</reference>
<dbReference type="GO" id="GO:2001070">
    <property type="term" value="F:starch binding"/>
    <property type="evidence" value="ECO:0007669"/>
    <property type="project" value="InterPro"/>
</dbReference>
<dbReference type="SUPFAM" id="SSF49452">
    <property type="entry name" value="Starch-binding domain-like"/>
    <property type="match status" value="1"/>
</dbReference>
<comment type="cofactor">
    <cofactor evidence="1">
        <name>Mg(2+)</name>
        <dbReference type="ChEBI" id="CHEBI:18420"/>
    </cofactor>
</comment>
<keyword evidence="7" id="KW-0460">Magnesium</keyword>
<comment type="function">
    <text evidence="9">Involved in intercistronic processing of primary transcripts from chloroplast operons. The endonucleolytic activity of the enzyme depends on the number of phosphates at the 5' end, is inhibited by structured RNA, and preferentially cleaves A/U-rich sequences.</text>
</comment>
<dbReference type="GO" id="GO:0004519">
    <property type="term" value="F:endonuclease activity"/>
    <property type="evidence" value="ECO:0007669"/>
    <property type="project" value="UniProtKB-KW"/>
</dbReference>
<dbReference type="NCBIfam" id="TIGR00757">
    <property type="entry name" value="RNaseEG"/>
    <property type="match status" value="1"/>
</dbReference>
<sequence>MAMASLCPSPLPLSTLFTSPSKRGVPVEIVCYSASHRSSISNARRTVFGYSSLFRLVTRHISYSTHLKDNLGTTHVTLQTHSFSSPSMSQVSVVSGVACKGLCTVVWSIETDIADGFVIYLTGDPVTLGCWDPNLAISLSRSFHASNLWEKQIKVPCGIHFKYNYIIRHPSSVIEWRPGPEYSLSVPFSTGEFEVIRVRDCWMYESVHRFPVPLWGSWLADLGFSKDPLISALQQSVSSGEQKILKSQNGTPRKDEQSIIQMNGHGCVEISSPELHREKDGPIEEPWLFDSILLKLHSLIEEQAEVKEEQTETVATHPQRKLDVGSTVILVNSSVCTMQRIAVLEEGKLVELLLEPVKNKVHLDSIYLGVVTQFVPHLGGAFVDIGLKKPSLMDISQYRKPFVYGTDEKEEEREEEEREGDMEGIYEGEGENLDDEFGEDAEVGDADVSSFVFRALEGVESRKVKRNQWVNVKKGTKIIVQVVREGLGTKGPSLTPYPNLRSRFWVLKTQRDMIGVSKNISGDERTRLRVIANMLKPRGFGLTVRTVAAGHTLEELKKDLDGLLLTWKEITDHAKSAALASDEGVEGAVPVILHRAMGQTCLLSKITLMRRLKGFVKSMIVDSPRTYHEVTRYLQEMAPELCERVELYDKRTPIFDEYKIEEEINGILSKRVVLPNGGSLVIEQTEALVSIDVNAGSAIFGEGTSADRATLDVNLLAAKQIARELRLRDIGGIIVVDFIKMSNNSSKWKVFDEMTKAVKQDRSTVRVYELSDLGLMEISRKRVRPSVSFMISDPCICCQATGRVEALEMSFMKIENEIRRLLATSTDRPDPEDPKTWPKFRLRVDEHMNYYLTCGNSTKLAVLNVSLNVRISLKLMGTFPRGKFELIRLTEDQKGDQHEVIVNSTLQSLETRIKNPSGHFLIKKLRSRAT</sequence>
<evidence type="ECO:0000313" key="11">
    <source>
        <dbReference type="EMBL" id="KAJ4815700.1"/>
    </source>
</evidence>
<evidence type="ECO:0000256" key="3">
    <source>
        <dbReference type="ARBA" id="ARBA00022722"/>
    </source>
</evidence>
<dbReference type="GO" id="GO:0004540">
    <property type="term" value="F:RNA nuclease activity"/>
    <property type="evidence" value="ECO:0007669"/>
    <property type="project" value="InterPro"/>
</dbReference>
<keyword evidence="8" id="KW-0694">RNA-binding</keyword>
<dbReference type="AlphaFoldDB" id="A0AAV8HIQ0"/>
<accession>A0AAV8HIQ0</accession>
<dbReference type="Gene3D" id="2.40.50.140">
    <property type="entry name" value="Nucleic acid-binding proteins"/>
    <property type="match status" value="1"/>
</dbReference>
<keyword evidence="5" id="KW-0255">Endonuclease</keyword>
<dbReference type="GO" id="GO:0006364">
    <property type="term" value="P:rRNA processing"/>
    <property type="evidence" value="ECO:0007669"/>
    <property type="project" value="TreeGrafter"/>
</dbReference>
<evidence type="ECO:0000256" key="4">
    <source>
        <dbReference type="ARBA" id="ARBA00022723"/>
    </source>
</evidence>
<dbReference type="PANTHER" id="PTHR30001">
    <property type="entry name" value="RIBONUCLEASE"/>
    <property type="match status" value="1"/>
</dbReference>
<keyword evidence="3" id="KW-0540">Nuclease</keyword>
<evidence type="ECO:0000256" key="1">
    <source>
        <dbReference type="ARBA" id="ARBA00001946"/>
    </source>
</evidence>
<dbReference type="Proteomes" id="UP001140206">
    <property type="component" value="Chromosome 1"/>
</dbReference>
<evidence type="ECO:0000256" key="9">
    <source>
        <dbReference type="ARBA" id="ARBA00023436"/>
    </source>
</evidence>
<keyword evidence="12" id="KW-1185">Reference proteome</keyword>
<name>A0AAV8HIQ0_9POAL</name>
<dbReference type="EMBL" id="JAMFTS010000001">
    <property type="protein sequence ID" value="KAJ4815700.1"/>
    <property type="molecule type" value="Genomic_DNA"/>
</dbReference>
<dbReference type="InterPro" id="IPR012340">
    <property type="entry name" value="NA-bd_OB-fold"/>
</dbReference>
<dbReference type="CDD" id="cd04453">
    <property type="entry name" value="S1_RNase_E"/>
    <property type="match status" value="1"/>
</dbReference>
<dbReference type="GO" id="GO:0005737">
    <property type="term" value="C:cytoplasm"/>
    <property type="evidence" value="ECO:0007669"/>
    <property type="project" value="TreeGrafter"/>
</dbReference>
<evidence type="ECO:0000256" key="2">
    <source>
        <dbReference type="ARBA" id="ARBA00005522"/>
    </source>
</evidence>
<dbReference type="InterPro" id="IPR013783">
    <property type="entry name" value="Ig-like_fold"/>
</dbReference>
<dbReference type="InterPro" id="IPR013784">
    <property type="entry name" value="Carb-bd-like_fold"/>
</dbReference>
<dbReference type="GO" id="GO:0003723">
    <property type="term" value="F:RNA binding"/>
    <property type="evidence" value="ECO:0007669"/>
    <property type="project" value="UniProtKB-KW"/>
</dbReference>
<dbReference type="InterPro" id="IPR004659">
    <property type="entry name" value="RNase_E/G"/>
</dbReference>